<comment type="catalytic activity">
    <reaction evidence="8 9">
        <text>hydrogencarbonate + H(+) = CO2 + H2O</text>
        <dbReference type="Rhea" id="RHEA:10748"/>
        <dbReference type="ChEBI" id="CHEBI:15377"/>
        <dbReference type="ChEBI" id="CHEBI:15378"/>
        <dbReference type="ChEBI" id="CHEBI:16526"/>
        <dbReference type="ChEBI" id="CHEBI:17544"/>
        <dbReference type="EC" id="4.2.1.1"/>
    </reaction>
</comment>
<name>A0A6A6ALL2_9PLEO</name>
<evidence type="ECO:0000256" key="7">
    <source>
        <dbReference type="ARBA" id="ARBA00023239"/>
    </source>
</evidence>
<evidence type="ECO:0000256" key="2">
    <source>
        <dbReference type="ARBA" id="ARBA00002904"/>
    </source>
</evidence>
<dbReference type="EC" id="4.2.1.1" evidence="4 9"/>
<dbReference type="AlphaFoldDB" id="A0A6A6ALL2"/>
<dbReference type="OrthoDB" id="429145at2759"/>
<dbReference type="RefSeq" id="XP_033526395.1">
    <property type="nucleotide sequence ID" value="XM_033663331.1"/>
</dbReference>
<dbReference type="EMBL" id="ML977501">
    <property type="protein sequence ID" value="KAF2132008.1"/>
    <property type="molecule type" value="Genomic_DNA"/>
</dbReference>
<keyword evidence="7 9" id="KW-0456">Lyase</keyword>
<dbReference type="InterPro" id="IPR001148">
    <property type="entry name" value="CA_dom"/>
</dbReference>
<dbReference type="GO" id="GO:0004089">
    <property type="term" value="F:carbonate dehydratase activity"/>
    <property type="evidence" value="ECO:0007669"/>
    <property type="project" value="UniProtKB-UniRule"/>
</dbReference>
<accession>A0A6A6ALL2</accession>
<evidence type="ECO:0000256" key="5">
    <source>
        <dbReference type="ARBA" id="ARBA00022723"/>
    </source>
</evidence>
<keyword evidence="12" id="KW-1185">Reference proteome</keyword>
<dbReference type="GO" id="GO:0008270">
    <property type="term" value="F:zinc ion binding"/>
    <property type="evidence" value="ECO:0007669"/>
    <property type="project" value="UniProtKB-UniRule"/>
</dbReference>
<dbReference type="CDD" id="cd03124">
    <property type="entry name" value="alpha_CA_prokaryotic_like"/>
    <property type="match status" value="1"/>
</dbReference>
<evidence type="ECO:0000256" key="8">
    <source>
        <dbReference type="ARBA" id="ARBA00048348"/>
    </source>
</evidence>
<sequence>MLFKQLIFASMASASCMHGLEMFKRADVAQWGFGPLNGPFNWASLAPANAVCKSGKNQSPINIDSTIGAAPSRPVLDVRDGAVEFENLGTTIEVVVNGTTRYNNADYQLVQFHMHTPSEHHINSEYYPLEVHFVHQRVSDNTQLAVIAFMFELSTGKSDPVISGLSSTVPKIATPGSHETIAKGLDFSGIYSKLKTSQILTYRGSLTTPPCAEGVTFLIVKDALPISVPDFNAIKKVVKFNSRFLQNKLGEPNMLDIAARAGVAA</sequence>
<dbReference type="InterPro" id="IPR041891">
    <property type="entry name" value="Alpha_CA_prokaryot-like"/>
</dbReference>
<comment type="cofactor">
    <cofactor evidence="1 9">
        <name>Zn(2+)</name>
        <dbReference type="ChEBI" id="CHEBI:29105"/>
    </cofactor>
</comment>
<keyword evidence="6 9" id="KW-0862">Zinc</keyword>
<evidence type="ECO:0000313" key="12">
    <source>
        <dbReference type="Proteomes" id="UP000799771"/>
    </source>
</evidence>
<dbReference type="InterPro" id="IPR018338">
    <property type="entry name" value="Carbonic_anhydrase_a-class_CS"/>
</dbReference>
<evidence type="ECO:0000256" key="9">
    <source>
        <dbReference type="RuleBase" id="RU367011"/>
    </source>
</evidence>
<dbReference type="Pfam" id="PF00194">
    <property type="entry name" value="Carb_anhydrase"/>
    <property type="match status" value="1"/>
</dbReference>
<evidence type="ECO:0000256" key="1">
    <source>
        <dbReference type="ARBA" id="ARBA00001947"/>
    </source>
</evidence>
<dbReference type="PROSITE" id="PS51144">
    <property type="entry name" value="ALPHA_CA_2"/>
    <property type="match status" value="1"/>
</dbReference>
<comment type="function">
    <text evidence="2 9">Reversible hydration of carbon dioxide.</text>
</comment>
<dbReference type="PANTHER" id="PTHR18952:SF265">
    <property type="entry name" value="CARBONIC ANHYDRASE"/>
    <property type="match status" value="1"/>
</dbReference>
<comment type="similarity">
    <text evidence="3 9">Belongs to the alpha-carbonic anhydrase family.</text>
</comment>
<dbReference type="InterPro" id="IPR036398">
    <property type="entry name" value="CA_dom_sf"/>
</dbReference>
<organism evidence="11 12">
    <name type="scientific">Dothidotthia symphoricarpi CBS 119687</name>
    <dbReference type="NCBI Taxonomy" id="1392245"/>
    <lineage>
        <taxon>Eukaryota</taxon>
        <taxon>Fungi</taxon>
        <taxon>Dikarya</taxon>
        <taxon>Ascomycota</taxon>
        <taxon>Pezizomycotina</taxon>
        <taxon>Dothideomycetes</taxon>
        <taxon>Pleosporomycetidae</taxon>
        <taxon>Pleosporales</taxon>
        <taxon>Dothidotthiaceae</taxon>
        <taxon>Dothidotthia</taxon>
    </lineage>
</organism>
<dbReference type="PROSITE" id="PS51257">
    <property type="entry name" value="PROKAR_LIPOPROTEIN"/>
    <property type="match status" value="1"/>
</dbReference>
<dbReference type="Proteomes" id="UP000799771">
    <property type="component" value="Unassembled WGS sequence"/>
</dbReference>
<dbReference type="SUPFAM" id="SSF51069">
    <property type="entry name" value="Carbonic anhydrase"/>
    <property type="match status" value="1"/>
</dbReference>
<evidence type="ECO:0000259" key="10">
    <source>
        <dbReference type="PROSITE" id="PS51144"/>
    </source>
</evidence>
<evidence type="ECO:0000256" key="4">
    <source>
        <dbReference type="ARBA" id="ARBA00012925"/>
    </source>
</evidence>
<protein>
    <recommendedName>
        <fullName evidence="4 9">Carbonic anhydrase</fullName>
        <ecNumber evidence="4 9">4.2.1.1</ecNumber>
    </recommendedName>
</protein>
<reference evidence="11" key="1">
    <citation type="journal article" date="2020" name="Stud. Mycol.">
        <title>101 Dothideomycetes genomes: a test case for predicting lifestyles and emergence of pathogens.</title>
        <authorList>
            <person name="Haridas S."/>
            <person name="Albert R."/>
            <person name="Binder M."/>
            <person name="Bloem J."/>
            <person name="Labutti K."/>
            <person name="Salamov A."/>
            <person name="Andreopoulos B."/>
            <person name="Baker S."/>
            <person name="Barry K."/>
            <person name="Bills G."/>
            <person name="Bluhm B."/>
            <person name="Cannon C."/>
            <person name="Castanera R."/>
            <person name="Culley D."/>
            <person name="Daum C."/>
            <person name="Ezra D."/>
            <person name="Gonzalez J."/>
            <person name="Henrissat B."/>
            <person name="Kuo A."/>
            <person name="Liang C."/>
            <person name="Lipzen A."/>
            <person name="Lutzoni F."/>
            <person name="Magnuson J."/>
            <person name="Mondo S."/>
            <person name="Nolan M."/>
            <person name="Ohm R."/>
            <person name="Pangilinan J."/>
            <person name="Park H.-J."/>
            <person name="Ramirez L."/>
            <person name="Alfaro M."/>
            <person name="Sun H."/>
            <person name="Tritt A."/>
            <person name="Yoshinaga Y."/>
            <person name="Zwiers L.-H."/>
            <person name="Turgeon B."/>
            <person name="Goodwin S."/>
            <person name="Spatafora J."/>
            <person name="Crous P."/>
            <person name="Grigoriev I."/>
        </authorList>
    </citation>
    <scope>NUCLEOTIDE SEQUENCE</scope>
    <source>
        <strain evidence="11">CBS 119687</strain>
    </source>
</reference>
<dbReference type="GeneID" id="54403763"/>
<evidence type="ECO:0000256" key="6">
    <source>
        <dbReference type="ARBA" id="ARBA00022833"/>
    </source>
</evidence>
<evidence type="ECO:0000313" key="11">
    <source>
        <dbReference type="EMBL" id="KAF2132008.1"/>
    </source>
</evidence>
<keyword evidence="5 9" id="KW-0479">Metal-binding</keyword>
<feature type="domain" description="Alpha-carbonic anhydrase" evidence="10">
    <location>
        <begin position="29"/>
        <end position="265"/>
    </location>
</feature>
<gene>
    <name evidence="11" type="ORF">P153DRAFT_284551</name>
</gene>
<proteinExistence type="inferred from homology"/>
<dbReference type="PANTHER" id="PTHR18952">
    <property type="entry name" value="CARBONIC ANHYDRASE"/>
    <property type="match status" value="1"/>
</dbReference>
<dbReference type="Gene3D" id="3.10.200.10">
    <property type="entry name" value="Alpha carbonic anhydrase"/>
    <property type="match status" value="1"/>
</dbReference>
<dbReference type="PROSITE" id="PS00162">
    <property type="entry name" value="ALPHA_CA_1"/>
    <property type="match status" value="1"/>
</dbReference>
<dbReference type="SMART" id="SM01057">
    <property type="entry name" value="Carb_anhydrase"/>
    <property type="match status" value="1"/>
</dbReference>
<evidence type="ECO:0000256" key="3">
    <source>
        <dbReference type="ARBA" id="ARBA00010718"/>
    </source>
</evidence>
<dbReference type="InterPro" id="IPR023561">
    <property type="entry name" value="Carbonic_anhydrase_a-class"/>
</dbReference>